<protein>
    <submittedName>
        <fullName evidence="1">Uncharacterized protein</fullName>
    </submittedName>
</protein>
<name>A0A0H2RXW5_9AGAM</name>
<dbReference type="InParanoid" id="A0A0H2RXW5"/>
<evidence type="ECO:0000313" key="2">
    <source>
        <dbReference type="Proteomes" id="UP000053477"/>
    </source>
</evidence>
<accession>A0A0H2RXW5</accession>
<evidence type="ECO:0000313" key="1">
    <source>
        <dbReference type="EMBL" id="KLO16432.1"/>
    </source>
</evidence>
<organism evidence="1 2">
    <name type="scientific">Schizopora paradoxa</name>
    <dbReference type="NCBI Taxonomy" id="27342"/>
    <lineage>
        <taxon>Eukaryota</taxon>
        <taxon>Fungi</taxon>
        <taxon>Dikarya</taxon>
        <taxon>Basidiomycota</taxon>
        <taxon>Agaricomycotina</taxon>
        <taxon>Agaricomycetes</taxon>
        <taxon>Hymenochaetales</taxon>
        <taxon>Schizoporaceae</taxon>
        <taxon>Schizopora</taxon>
    </lineage>
</organism>
<gene>
    <name evidence="1" type="ORF">SCHPADRAFT_887781</name>
</gene>
<reference evidence="1 2" key="1">
    <citation type="submission" date="2015-04" db="EMBL/GenBank/DDBJ databases">
        <title>Complete genome sequence of Schizopora paradoxa KUC8140, a cosmopolitan wood degrader in East Asia.</title>
        <authorList>
            <consortium name="DOE Joint Genome Institute"/>
            <person name="Min B."/>
            <person name="Park H."/>
            <person name="Jang Y."/>
            <person name="Kim J.-J."/>
            <person name="Kim K.H."/>
            <person name="Pangilinan J."/>
            <person name="Lipzen A."/>
            <person name="Riley R."/>
            <person name="Grigoriev I.V."/>
            <person name="Spatafora J.W."/>
            <person name="Choi I.-G."/>
        </authorList>
    </citation>
    <scope>NUCLEOTIDE SEQUENCE [LARGE SCALE GENOMIC DNA]</scope>
    <source>
        <strain evidence="1 2">KUC8140</strain>
    </source>
</reference>
<keyword evidence="2" id="KW-1185">Reference proteome</keyword>
<dbReference type="EMBL" id="KQ085916">
    <property type="protein sequence ID" value="KLO16432.1"/>
    <property type="molecule type" value="Genomic_DNA"/>
</dbReference>
<proteinExistence type="predicted"/>
<dbReference type="AlphaFoldDB" id="A0A0H2RXW5"/>
<dbReference type="Proteomes" id="UP000053477">
    <property type="component" value="Unassembled WGS sequence"/>
</dbReference>
<sequence length="125" mass="14768">MSLPEALNAVQDIGKIQNTFRSKVKEFRSTELEFYAAQKQFDRLEEPPELFRKLQDLIWENACLLDDMKMELRKLLNYPFEILRRVPESSLDALLETQRASEKMHKELCLGLESDRKYLFLLTGI</sequence>